<dbReference type="GO" id="GO:0003838">
    <property type="term" value="F:sterol 24-C-methyltransferase activity"/>
    <property type="evidence" value="ECO:0007669"/>
    <property type="project" value="TreeGrafter"/>
</dbReference>
<keyword evidence="1" id="KW-0808">Transferase</keyword>
<dbReference type="SUPFAM" id="SSF53335">
    <property type="entry name" value="S-adenosyl-L-methionine-dependent methyltransferases"/>
    <property type="match status" value="1"/>
</dbReference>
<dbReference type="InterPro" id="IPR013216">
    <property type="entry name" value="Methyltransf_11"/>
</dbReference>
<organism evidence="3 4">
    <name type="scientific">Sphingomonas cremea</name>
    <dbReference type="NCBI Taxonomy" id="2904799"/>
    <lineage>
        <taxon>Bacteria</taxon>
        <taxon>Pseudomonadati</taxon>
        <taxon>Pseudomonadota</taxon>
        <taxon>Alphaproteobacteria</taxon>
        <taxon>Sphingomonadales</taxon>
        <taxon>Sphingomonadaceae</taxon>
        <taxon>Sphingomonas</taxon>
    </lineage>
</organism>
<dbReference type="GO" id="GO:0032259">
    <property type="term" value="P:methylation"/>
    <property type="evidence" value="ECO:0007669"/>
    <property type="project" value="UniProtKB-KW"/>
</dbReference>
<evidence type="ECO:0000259" key="2">
    <source>
        <dbReference type="Pfam" id="PF08241"/>
    </source>
</evidence>
<dbReference type="CDD" id="cd02440">
    <property type="entry name" value="AdoMet_MTases"/>
    <property type="match status" value="1"/>
</dbReference>
<reference evidence="3" key="1">
    <citation type="submission" date="2022-01" db="EMBL/GenBank/DDBJ databases">
        <authorList>
            <person name="Jo J.-H."/>
            <person name="Im W.-T."/>
        </authorList>
    </citation>
    <scope>NUCLEOTIDE SEQUENCE</scope>
    <source>
        <strain evidence="3">G124</strain>
    </source>
</reference>
<feature type="domain" description="Methyltransferase type 11" evidence="2">
    <location>
        <begin position="56"/>
        <end position="151"/>
    </location>
</feature>
<accession>A0A9X1TYK0</accession>
<dbReference type="GO" id="GO:0016126">
    <property type="term" value="P:sterol biosynthetic process"/>
    <property type="evidence" value="ECO:0007669"/>
    <property type="project" value="TreeGrafter"/>
</dbReference>
<comment type="caution">
    <text evidence="3">The sequence shown here is derived from an EMBL/GenBank/DDBJ whole genome shotgun (WGS) entry which is preliminary data.</text>
</comment>
<protein>
    <submittedName>
        <fullName evidence="3">Class I SAM-dependent methyltransferase</fullName>
    </submittedName>
</protein>
<dbReference type="RefSeq" id="WP_235067729.1">
    <property type="nucleotide sequence ID" value="NZ_JAKFGM010000002.1"/>
</dbReference>
<dbReference type="Proteomes" id="UP001139410">
    <property type="component" value="Unassembled WGS sequence"/>
</dbReference>
<name>A0A9X1TYK0_9SPHN</name>
<dbReference type="AlphaFoldDB" id="A0A9X1TYK0"/>
<dbReference type="InterPro" id="IPR050447">
    <property type="entry name" value="Erg6_SMT_methyltransf"/>
</dbReference>
<dbReference type="PANTHER" id="PTHR44068:SF1">
    <property type="entry name" value="HYPOTHETICAL LOC100005854"/>
    <property type="match status" value="1"/>
</dbReference>
<gene>
    <name evidence="3" type="ORF">LVY65_09085</name>
</gene>
<evidence type="ECO:0000256" key="1">
    <source>
        <dbReference type="ARBA" id="ARBA00022679"/>
    </source>
</evidence>
<dbReference type="Pfam" id="PF08241">
    <property type="entry name" value="Methyltransf_11"/>
    <property type="match status" value="1"/>
</dbReference>
<evidence type="ECO:0000313" key="4">
    <source>
        <dbReference type="Proteomes" id="UP001139410"/>
    </source>
</evidence>
<dbReference type="PANTHER" id="PTHR44068">
    <property type="entry name" value="ZGC:194242"/>
    <property type="match status" value="1"/>
</dbReference>
<dbReference type="InterPro" id="IPR029063">
    <property type="entry name" value="SAM-dependent_MTases_sf"/>
</dbReference>
<evidence type="ECO:0000313" key="3">
    <source>
        <dbReference type="EMBL" id="MCF2515213.1"/>
    </source>
</evidence>
<dbReference type="Gene3D" id="3.40.50.150">
    <property type="entry name" value="Vaccinia Virus protein VP39"/>
    <property type="match status" value="1"/>
</dbReference>
<keyword evidence="4" id="KW-1185">Reference proteome</keyword>
<dbReference type="EMBL" id="JAKFGM010000002">
    <property type="protein sequence ID" value="MCF2515213.1"/>
    <property type="molecule type" value="Genomic_DNA"/>
</dbReference>
<sequence length="217" mass="23661">MIERWKAQAGLAVGRQLRHPSGASGRLVGTVMRFANRKPIQAVVGSLDLQPTDRVLDIGCGDGSAIAMMSRANHVVGLDQSDTMIAAAWRRNRAAVRCGRLSLRKGDMMALPFGPKAFDKFAAINILYFCDDVPTLIAGIRRIARPDARLAVYVTAAESMHDWGFATTATHRHFTRELLVQELERSSVPESDRSVEEIALPGGLTGLVATARINPRD</sequence>
<keyword evidence="3" id="KW-0489">Methyltransferase</keyword>
<proteinExistence type="predicted"/>